<comment type="caution">
    <text evidence="5">The sequence shown here is derived from an EMBL/GenBank/DDBJ whole genome shotgun (WGS) entry which is preliminary data.</text>
</comment>
<evidence type="ECO:0000259" key="4">
    <source>
        <dbReference type="PROSITE" id="PS00662"/>
    </source>
</evidence>
<dbReference type="GO" id="GO:0005886">
    <property type="term" value="C:plasma membrane"/>
    <property type="evidence" value="ECO:0007669"/>
    <property type="project" value="TreeGrafter"/>
</dbReference>
<dbReference type="InterPro" id="IPR007831">
    <property type="entry name" value="T2SS_GspE_N"/>
</dbReference>
<dbReference type="Gene3D" id="3.30.450.90">
    <property type="match status" value="1"/>
</dbReference>
<feature type="domain" description="Bacterial type II secretion system protein E" evidence="4">
    <location>
        <begin position="366"/>
        <end position="380"/>
    </location>
</feature>
<organism evidence="5 6">
    <name type="scientific">Candidatus Vogelbacteria bacterium CG22_combo_CG10-13_8_21_14_all_37_9</name>
    <dbReference type="NCBI Taxonomy" id="1975046"/>
    <lineage>
        <taxon>Bacteria</taxon>
        <taxon>Candidatus Vogeliibacteriota</taxon>
    </lineage>
</organism>
<proteinExistence type="inferred from homology"/>
<evidence type="ECO:0000313" key="5">
    <source>
        <dbReference type="EMBL" id="PIP58058.1"/>
    </source>
</evidence>
<dbReference type="GO" id="GO:0005524">
    <property type="term" value="F:ATP binding"/>
    <property type="evidence" value="ECO:0007669"/>
    <property type="project" value="UniProtKB-KW"/>
</dbReference>
<dbReference type="CDD" id="cd01129">
    <property type="entry name" value="PulE-GspE-like"/>
    <property type="match status" value="1"/>
</dbReference>
<dbReference type="PROSITE" id="PS00662">
    <property type="entry name" value="T2SP_E"/>
    <property type="match status" value="1"/>
</dbReference>
<evidence type="ECO:0000256" key="3">
    <source>
        <dbReference type="ARBA" id="ARBA00022840"/>
    </source>
</evidence>
<evidence type="ECO:0000256" key="1">
    <source>
        <dbReference type="ARBA" id="ARBA00006611"/>
    </source>
</evidence>
<accession>A0A2H0BM50</accession>
<dbReference type="InterPro" id="IPR001482">
    <property type="entry name" value="T2SS/T4SS_dom"/>
</dbReference>
<evidence type="ECO:0000313" key="6">
    <source>
        <dbReference type="Proteomes" id="UP000229334"/>
    </source>
</evidence>
<dbReference type="InterPro" id="IPR037257">
    <property type="entry name" value="T2SS_E_N_sf"/>
</dbReference>
<gene>
    <name evidence="5" type="ORF">COX02_02260</name>
</gene>
<comment type="similarity">
    <text evidence="1">Belongs to the GSP E family.</text>
</comment>
<dbReference type="SMART" id="SM00382">
    <property type="entry name" value="AAA"/>
    <property type="match status" value="1"/>
</dbReference>
<dbReference type="SUPFAM" id="SSF52540">
    <property type="entry name" value="P-loop containing nucleoside triphosphate hydrolases"/>
    <property type="match status" value="1"/>
</dbReference>
<dbReference type="PANTHER" id="PTHR30258:SF1">
    <property type="entry name" value="PROTEIN TRANSPORT PROTEIN HOFB HOMOLOG"/>
    <property type="match status" value="1"/>
</dbReference>
<evidence type="ECO:0000256" key="2">
    <source>
        <dbReference type="ARBA" id="ARBA00022741"/>
    </source>
</evidence>
<name>A0A2H0BM50_9BACT</name>
<dbReference type="InterPro" id="IPR003593">
    <property type="entry name" value="AAA+_ATPase"/>
</dbReference>
<dbReference type="SUPFAM" id="SSF160246">
    <property type="entry name" value="EspE N-terminal domain-like"/>
    <property type="match status" value="1"/>
</dbReference>
<dbReference type="InterPro" id="IPR027417">
    <property type="entry name" value="P-loop_NTPase"/>
</dbReference>
<dbReference type="Gene3D" id="3.40.50.300">
    <property type="entry name" value="P-loop containing nucleotide triphosphate hydrolases"/>
    <property type="match status" value="1"/>
</dbReference>
<dbReference type="AlphaFoldDB" id="A0A2H0BM50"/>
<dbReference type="GO" id="GO:0016887">
    <property type="term" value="F:ATP hydrolysis activity"/>
    <property type="evidence" value="ECO:0007669"/>
    <property type="project" value="TreeGrafter"/>
</dbReference>
<keyword evidence="2" id="KW-0547">Nucleotide-binding</keyword>
<dbReference type="EMBL" id="PCSX01000035">
    <property type="protein sequence ID" value="PIP58058.1"/>
    <property type="molecule type" value="Genomic_DNA"/>
</dbReference>
<keyword evidence="3" id="KW-0067">ATP-binding</keyword>
<protein>
    <recommendedName>
        <fullName evidence="4">Bacterial type II secretion system protein E domain-containing protein</fullName>
    </recommendedName>
</protein>
<dbReference type="Pfam" id="PF00437">
    <property type="entry name" value="T2SSE"/>
    <property type="match status" value="1"/>
</dbReference>
<reference evidence="5 6" key="1">
    <citation type="submission" date="2017-09" db="EMBL/GenBank/DDBJ databases">
        <title>Depth-based differentiation of microbial function through sediment-hosted aquifers and enrichment of novel symbionts in the deep terrestrial subsurface.</title>
        <authorList>
            <person name="Probst A.J."/>
            <person name="Ladd B."/>
            <person name="Jarett J.K."/>
            <person name="Geller-Mcgrath D.E."/>
            <person name="Sieber C.M."/>
            <person name="Emerson J.B."/>
            <person name="Anantharaman K."/>
            <person name="Thomas B.C."/>
            <person name="Malmstrom R."/>
            <person name="Stieglmeier M."/>
            <person name="Klingl A."/>
            <person name="Woyke T."/>
            <person name="Ryan C.M."/>
            <person name="Banfield J.F."/>
        </authorList>
    </citation>
    <scope>NUCLEOTIDE SEQUENCE [LARGE SCALE GENOMIC DNA]</scope>
    <source>
        <strain evidence="5">CG22_combo_CG10-13_8_21_14_all_37_9</strain>
    </source>
</reference>
<dbReference type="Proteomes" id="UP000229334">
    <property type="component" value="Unassembled WGS sequence"/>
</dbReference>
<sequence>MNEPLEEKRDKKLAELYQQESEELAVVLAKRHGLPYLDLSKTAINTDALRLIPMLQAREAGMIAFKVIGRTIYLATIAPENSQIADLIKDFENKNFKTELYLISENSLFLALSRYVEISESEASDAGLIQISDQQVASYLERLKTFKDVQETLTAENRRAEQGSGISTILEMILSGALAMKASDIHIEPEQETTRLRYRLDGVLVDVSEISTRICRQIVSRIKLMSGMKLNIKLTAQDGRFSIKVSGEEIEIRSSVIPSAYGESVVMRVLDPKSIKLSFENLGVETKLFNVFKQEIIKPNGLILLTGPTGSGKTTTLYAFLQRINSVGTKIITIEDPIEYHLKGVNQTQVNRTAKYTFLSGLRSALRQDPDVIMVGEIRDEETAEIAINSALTGHLVFSTLHTNNAAGTIPRLIDLGINPKVISSALTITIAQRLVRKLCPDCRQIIETTPEEQKLLRAVVESIKNKRPDLAPSEISQIYGPVGCLKCNNTGYKGREGIFEAILMDEAIAKITNTNPDEKEIWKAALAQGILDMRQDGILKVLAGKTSLDELRRVIDLTAEIIL</sequence>
<dbReference type="Pfam" id="PF05157">
    <property type="entry name" value="MshEN"/>
    <property type="match status" value="1"/>
</dbReference>
<dbReference type="PANTHER" id="PTHR30258">
    <property type="entry name" value="TYPE II SECRETION SYSTEM PROTEIN GSPE-RELATED"/>
    <property type="match status" value="1"/>
</dbReference>